<dbReference type="KEGG" id="daur:Daura_01870"/>
<sequence>MLTVAGAAERLGITTRRVQYLVAGGILTSPARGVIDELPVERYLATRGGFRWRAWQEATAWGAVALLSGREVNWMGNTQQSRLRGQLRTVNAAELVGRARERAAVSRYTGHTGTADRLRGQVVDTSAAAESLGLTATAAVDGYVATGALDGLVAAHGLIHDEAGPFTLRATGMPLDVVARLAHTAPVLAALDLAESLDVREEGPASTP</sequence>
<dbReference type="AlphaFoldDB" id="A0A9Q9IGE5"/>
<reference evidence="1" key="1">
    <citation type="submission" date="2021-04" db="EMBL/GenBank/DDBJ databases">
        <title>Dactylosporangium aurantiacum NRRL B-8018 full assembly.</title>
        <authorList>
            <person name="Hartkoorn R.C."/>
            <person name="Beaudoing E."/>
            <person name="Hot D."/>
        </authorList>
    </citation>
    <scope>NUCLEOTIDE SEQUENCE</scope>
    <source>
        <strain evidence="1">NRRL B-8018</strain>
    </source>
</reference>
<evidence type="ECO:0000313" key="2">
    <source>
        <dbReference type="Proteomes" id="UP001058003"/>
    </source>
</evidence>
<gene>
    <name evidence="1" type="ORF">Daura_01870</name>
</gene>
<name>A0A9Q9IGE5_9ACTN</name>
<dbReference type="RefSeq" id="WP_260709966.1">
    <property type="nucleotide sequence ID" value="NZ_CP073767.1"/>
</dbReference>
<keyword evidence="2" id="KW-1185">Reference proteome</keyword>
<evidence type="ECO:0000313" key="1">
    <source>
        <dbReference type="EMBL" id="UWZ55056.1"/>
    </source>
</evidence>
<accession>A0A9Q9IGE5</accession>
<proteinExistence type="predicted"/>
<dbReference type="EMBL" id="CP073767">
    <property type="protein sequence ID" value="UWZ55056.1"/>
    <property type="molecule type" value="Genomic_DNA"/>
</dbReference>
<organism evidence="1 2">
    <name type="scientific">Dactylosporangium aurantiacum</name>
    <dbReference type="NCBI Taxonomy" id="35754"/>
    <lineage>
        <taxon>Bacteria</taxon>
        <taxon>Bacillati</taxon>
        <taxon>Actinomycetota</taxon>
        <taxon>Actinomycetes</taxon>
        <taxon>Micromonosporales</taxon>
        <taxon>Micromonosporaceae</taxon>
        <taxon>Dactylosporangium</taxon>
    </lineage>
</organism>
<evidence type="ECO:0008006" key="3">
    <source>
        <dbReference type="Google" id="ProtNLM"/>
    </source>
</evidence>
<protein>
    <recommendedName>
        <fullName evidence="3">Helix-turn-helix domain-containing protein</fullName>
    </recommendedName>
</protein>
<dbReference type="Proteomes" id="UP001058003">
    <property type="component" value="Chromosome"/>
</dbReference>